<sequence length="53" mass="6289">MLLQDEFYDKLLSFRADIEELYIKTTEGKLAYALRCLFDAMDDVLDIIKRVNE</sequence>
<evidence type="ECO:0000313" key="1">
    <source>
        <dbReference type="EMBL" id="EFB89754.1"/>
    </source>
</evidence>
<keyword evidence="2" id="KW-1185">Reference proteome</keyword>
<gene>
    <name evidence="1" type="ORF">HMPREF7215_2568</name>
</gene>
<evidence type="ECO:0000313" key="2">
    <source>
        <dbReference type="Proteomes" id="UP000006462"/>
    </source>
</evidence>
<accession>A0ABP2HQR7</accession>
<organism evidence="1 2">
    <name type="scientific">Pyramidobacter piscolens W5455</name>
    <dbReference type="NCBI Taxonomy" id="352165"/>
    <lineage>
        <taxon>Bacteria</taxon>
        <taxon>Thermotogati</taxon>
        <taxon>Synergistota</taxon>
        <taxon>Synergistia</taxon>
        <taxon>Synergistales</taxon>
        <taxon>Dethiosulfovibrionaceae</taxon>
        <taxon>Pyramidobacter</taxon>
    </lineage>
</organism>
<dbReference type="Proteomes" id="UP000006462">
    <property type="component" value="Unassembled WGS sequence"/>
</dbReference>
<name>A0ABP2HQR7_9BACT</name>
<dbReference type="EMBL" id="ADFP01000121">
    <property type="protein sequence ID" value="EFB89754.1"/>
    <property type="molecule type" value="Genomic_DNA"/>
</dbReference>
<proteinExistence type="predicted"/>
<reference evidence="1 2" key="1">
    <citation type="submission" date="2009-12" db="EMBL/GenBank/DDBJ databases">
        <authorList>
            <person name="Shrivastava S."/>
            <person name="Madupu R."/>
            <person name="Durkin A.S."/>
            <person name="Torralba M."/>
            <person name="Methe B."/>
            <person name="Sutton G.G."/>
            <person name="Strausberg R.L."/>
            <person name="Nelson K.E."/>
        </authorList>
    </citation>
    <scope>NUCLEOTIDE SEQUENCE [LARGE SCALE GENOMIC DNA]</scope>
    <source>
        <strain evidence="1 2">W5455</strain>
    </source>
</reference>
<protein>
    <submittedName>
        <fullName evidence="1">Uncharacterized protein</fullName>
    </submittedName>
</protein>
<comment type="caution">
    <text evidence="1">The sequence shown here is derived from an EMBL/GenBank/DDBJ whole genome shotgun (WGS) entry which is preliminary data.</text>
</comment>